<dbReference type="eggNOG" id="COG5011">
    <property type="taxonomic scope" value="Bacteria"/>
</dbReference>
<protein>
    <submittedName>
        <fullName evidence="2">Radical SAM-linked protein</fullName>
    </submittedName>
</protein>
<sequence length="227" mass="24233">MMEGEFRIRVTYAMTGRLVMLSHLETARAIERTVRRSDLPFAVTQGFSPHMKLAFGSALPVGVGGLAEIFDVTMTAFVPPAEALARLRAASAPDLMPCDVRYIDKTVKAASVAYPFSTYRVELADGADASVLKVPEEIIVVRKKKERHLIPTDFLVGGMHADGGALTFTLESKPSGSLRPDVLVQTMLDAVSHAAGEPAGASASEPLHVASLMRVAQSENASADGRP</sequence>
<dbReference type="GeneID" id="85007262"/>
<gene>
    <name evidence="2" type="ORF">HMPREF0762_00655</name>
</gene>
<dbReference type="EMBL" id="ACUX02000006">
    <property type="protein sequence ID" value="EEZ61318.1"/>
    <property type="molecule type" value="Genomic_DNA"/>
</dbReference>
<comment type="caution">
    <text evidence="2">The sequence shown here is derived from an EMBL/GenBank/DDBJ whole genome shotgun (WGS) entry which is preliminary data.</text>
</comment>
<dbReference type="Pfam" id="PF10105">
    <property type="entry name" value="DUF2344"/>
    <property type="match status" value="1"/>
</dbReference>
<evidence type="ECO:0000313" key="3">
    <source>
        <dbReference type="Proteomes" id="UP000006001"/>
    </source>
</evidence>
<dbReference type="InterPro" id="IPR018768">
    <property type="entry name" value="DUF2344"/>
</dbReference>
<dbReference type="OrthoDB" id="9780488at2"/>
<organism evidence="2 3">
    <name type="scientific">Slackia exigua (strain ATCC 700122 / DSM 15923 / CIP 105133 / JCM 11022 / KCTC 5966 / S-7)</name>
    <dbReference type="NCBI Taxonomy" id="649764"/>
    <lineage>
        <taxon>Bacteria</taxon>
        <taxon>Bacillati</taxon>
        <taxon>Actinomycetota</taxon>
        <taxon>Coriobacteriia</taxon>
        <taxon>Eggerthellales</taxon>
        <taxon>Eggerthellaceae</taxon>
        <taxon>Slackia</taxon>
    </lineage>
</organism>
<dbReference type="RefSeq" id="WP_006361900.1">
    <property type="nucleotide sequence ID" value="NZ_GG700630.1"/>
</dbReference>
<evidence type="ECO:0000259" key="1">
    <source>
        <dbReference type="Pfam" id="PF10105"/>
    </source>
</evidence>
<accession>D0WFQ5</accession>
<proteinExistence type="predicted"/>
<name>D0WFQ5_SLAES</name>
<evidence type="ECO:0000313" key="2">
    <source>
        <dbReference type="EMBL" id="EEZ61318.1"/>
    </source>
</evidence>
<dbReference type="Proteomes" id="UP000006001">
    <property type="component" value="Unassembled WGS sequence"/>
</dbReference>
<dbReference type="HOGENOM" id="CLU_083579_0_1_11"/>
<dbReference type="NCBIfam" id="TIGR03936">
    <property type="entry name" value="sam_1_link_chp"/>
    <property type="match status" value="1"/>
</dbReference>
<dbReference type="AlphaFoldDB" id="D0WFQ5"/>
<dbReference type="STRING" id="649764.HMPREF0762_00655"/>
<reference evidence="2" key="1">
    <citation type="submission" date="2009-10" db="EMBL/GenBank/DDBJ databases">
        <authorList>
            <person name="Weinstock G."/>
            <person name="Sodergren E."/>
            <person name="Clifton S."/>
            <person name="Fulton L."/>
            <person name="Fulton B."/>
            <person name="Courtney L."/>
            <person name="Fronick C."/>
            <person name="Harrison M."/>
            <person name="Strong C."/>
            <person name="Farmer C."/>
            <person name="Delahaunty K."/>
            <person name="Markovic C."/>
            <person name="Hall O."/>
            <person name="Minx P."/>
            <person name="Tomlinson C."/>
            <person name="Mitreva M."/>
            <person name="Nelson J."/>
            <person name="Hou S."/>
            <person name="Wollam A."/>
            <person name="Pepin K.H."/>
            <person name="Johnson M."/>
            <person name="Bhonagiri V."/>
            <person name="Nash W.E."/>
            <person name="Warren W."/>
            <person name="Chinwalla A."/>
            <person name="Mardis E.R."/>
            <person name="Wilson R.K."/>
        </authorList>
    </citation>
    <scope>NUCLEOTIDE SEQUENCE [LARGE SCALE GENOMIC DNA]</scope>
    <source>
        <strain evidence="2">ATCC 700122</strain>
    </source>
</reference>
<keyword evidence="3" id="KW-1185">Reference proteome</keyword>
<feature type="domain" description="DUF2344" evidence="1">
    <location>
        <begin position="7"/>
        <end position="146"/>
    </location>
</feature>